<sequence length="104" mass="10999">MTVADGGSRRTLLFSALIAGALGLGLVAVGWWLRDWEWNTDRWRFLDPSWLGGVVITGLGHLAIGRTGFKIGLLVLGAAAGGVVWLRQRRGSGAESDQDPPSGG</sequence>
<evidence type="ECO:0000256" key="1">
    <source>
        <dbReference type="SAM" id="Phobius"/>
    </source>
</evidence>
<proteinExistence type="predicted"/>
<keyword evidence="1" id="KW-0472">Membrane</keyword>
<gene>
    <name evidence="2" type="ORF">GA0070616_4561</name>
</gene>
<organism evidence="2 3">
    <name type="scientific">Micromonospora nigra</name>
    <dbReference type="NCBI Taxonomy" id="145857"/>
    <lineage>
        <taxon>Bacteria</taxon>
        <taxon>Bacillati</taxon>
        <taxon>Actinomycetota</taxon>
        <taxon>Actinomycetes</taxon>
        <taxon>Micromonosporales</taxon>
        <taxon>Micromonosporaceae</taxon>
        <taxon>Micromonospora</taxon>
    </lineage>
</organism>
<keyword evidence="3" id="KW-1185">Reference proteome</keyword>
<feature type="transmembrane region" description="Helical" evidence="1">
    <location>
        <begin position="69"/>
        <end position="86"/>
    </location>
</feature>
<reference evidence="2 3" key="1">
    <citation type="submission" date="2016-06" db="EMBL/GenBank/DDBJ databases">
        <authorList>
            <person name="Kjaerup R.B."/>
            <person name="Dalgaard T.S."/>
            <person name="Juul-Madsen H.R."/>
        </authorList>
    </citation>
    <scope>NUCLEOTIDE SEQUENCE [LARGE SCALE GENOMIC DNA]</scope>
    <source>
        <strain evidence="2 3">DSM 43818</strain>
    </source>
</reference>
<dbReference type="Proteomes" id="UP000199699">
    <property type="component" value="Unassembled WGS sequence"/>
</dbReference>
<dbReference type="OrthoDB" id="3405852at2"/>
<keyword evidence="1" id="KW-0812">Transmembrane</keyword>
<dbReference type="AlphaFoldDB" id="A0A1C6STL4"/>
<evidence type="ECO:0000313" key="2">
    <source>
        <dbReference type="EMBL" id="SCL32817.1"/>
    </source>
</evidence>
<feature type="transmembrane region" description="Helical" evidence="1">
    <location>
        <begin position="12"/>
        <end position="33"/>
    </location>
</feature>
<dbReference type="RefSeq" id="WP_091086700.1">
    <property type="nucleotide sequence ID" value="NZ_FMHT01000003.1"/>
</dbReference>
<dbReference type="EMBL" id="FMHT01000003">
    <property type="protein sequence ID" value="SCL32817.1"/>
    <property type="molecule type" value="Genomic_DNA"/>
</dbReference>
<evidence type="ECO:0000313" key="3">
    <source>
        <dbReference type="Proteomes" id="UP000199699"/>
    </source>
</evidence>
<keyword evidence="1" id="KW-1133">Transmembrane helix</keyword>
<protein>
    <submittedName>
        <fullName evidence="2">Uncharacterized protein</fullName>
    </submittedName>
</protein>
<name>A0A1C6STL4_9ACTN</name>
<accession>A0A1C6STL4</accession>